<protein>
    <submittedName>
        <fullName evidence="1">Uncharacterized protein</fullName>
    </submittedName>
</protein>
<organism evidence="1 2">
    <name type="scientific">Gemella bergeri ATCC 700627</name>
    <dbReference type="NCBI Taxonomy" id="1321820"/>
    <lineage>
        <taxon>Bacteria</taxon>
        <taxon>Bacillati</taxon>
        <taxon>Bacillota</taxon>
        <taxon>Bacilli</taxon>
        <taxon>Bacillales</taxon>
        <taxon>Gemellaceae</taxon>
        <taxon>Gemella</taxon>
    </lineage>
</organism>
<name>U2QM61_9BACL</name>
<dbReference type="HOGENOM" id="CLU_3310379_0_0_9"/>
<evidence type="ECO:0000313" key="2">
    <source>
        <dbReference type="Proteomes" id="UP000016637"/>
    </source>
</evidence>
<gene>
    <name evidence="1" type="ORF">HMPREF1983_01045</name>
</gene>
<dbReference type="Proteomes" id="UP000016637">
    <property type="component" value="Unassembled WGS sequence"/>
</dbReference>
<dbReference type="PATRIC" id="fig|1321820.3.peg.1016"/>
<sequence>MNRQLPELKPLQKRIFKKFSKKLEKLLTINIDDDKIYSS</sequence>
<evidence type="ECO:0000313" key="1">
    <source>
        <dbReference type="EMBL" id="ERK57596.1"/>
    </source>
</evidence>
<dbReference type="EMBL" id="AWVP01000063">
    <property type="protein sequence ID" value="ERK57596.1"/>
    <property type="molecule type" value="Genomic_DNA"/>
</dbReference>
<proteinExistence type="predicted"/>
<dbReference type="AlphaFoldDB" id="U2QM61"/>
<comment type="caution">
    <text evidence="1">The sequence shown here is derived from an EMBL/GenBank/DDBJ whole genome shotgun (WGS) entry which is preliminary data.</text>
</comment>
<keyword evidence="2" id="KW-1185">Reference proteome</keyword>
<reference evidence="1 2" key="1">
    <citation type="submission" date="2013-08" db="EMBL/GenBank/DDBJ databases">
        <authorList>
            <person name="Weinstock G."/>
            <person name="Sodergren E."/>
            <person name="Wylie T."/>
            <person name="Fulton L."/>
            <person name="Fulton R."/>
            <person name="Fronick C."/>
            <person name="O'Laughlin M."/>
            <person name="Godfrey J."/>
            <person name="Miner T."/>
            <person name="Herter B."/>
            <person name="Appelbaum E."/>
            <person name="Cordes M."/>
            <person name="Lek S."/>
            <person name="Wollam A."/>
            <person name="Pepin K.H."/>
            <person name="Palsikar V.B."/>
            <person name="Mitreva M."/>
            <person name="Wilson R.K."/>
        </authorList>
    </citation>
    <scope>NUCLEOTIDE SEQUENCE [LARGE SCALE GENOMIC DNA]</scope>
    <source>
        <strain evidence="1 2">ATCC 700627</strain>
    </source>
</reference>
<accession>U2QM61</accession>